<sequence>MNGDTVLSATMLAYDVTDASNIYQLNYYSSGAININITLGLAPYTPYSNTESLSAEAKAGIAVGSIVGTVAIFSARSLLYRKKSKEHMQPVMDEKKELSWNNIERQYFELVAPSTTAVAEPLYRNSADQQVLSSYANPGSTYNISKSIEKLQTSNVLAISMTESLAQTLNGSVTHKEQDILQKSNVQATHIEGDSSQTPDAVTKQP</sequence>
<protein>
    <submittedName>
        <fullName evidence="2">Uncharacterized protein</fullName>
    </submittedName>
</protein>
<keyword evidence="1" id="KW-0472">Membrane</keyword>
<gene>
    <name evidence="2" type="ORF">RHIMIDRAFT_289689</name>
</gene>
<dbReference type="Proteomes" id="UP000242254">
    <property type="component" value="Unassembled WGS sequence"/>
</dbReference>
<dbReference type="EMBL" id="KZ303844">
    <property type="protein sequence ID" value="PHZ15229.1"/>
    <property type="molecule type" value="Genomic_DNA"/>
</dbReference>
<name>A0A2G4T2I7_RHIZD</name>
<evidence type="ECO:0000256" key="1">
    <source>
        <dbReference type="SAM" id="Phobius"/>
    </source>
</evidence>
<accession>A0A2G4T2I7</accession>
<proteinExistence type="predicted"/>
<dbReference type="GeneID" id="35444653"/>
<dbReference type="AlphaFoldDB" id="A0A2G4T2I7"/>
<evidence type="ECO:0000313" key="3">
    <source>
        <dbReference type="Proteomes" id="UP000242254"/>
    </source>
</evidence>
<keyword evidence="1" id="KW-1133">Transmembrane helix</keyword>
<organism evidence="2 3">
    <name type="scientific">Rhizopus microsporus ATCC 52813</name>
    <dbReference type="NCBI Taxonomy" id="1340429"/>
    <lineage>
        <taxon>Eukaryota</taxon>
        <taxon>Fungi</taxon>
        <taxon>Fungi incertae sedis</taxon>
        <taxon>Mucoromycota</taxon>
        <taxon>Mucoromycotina</taxon>
        <taxon>Mucoromycetes</taxon>
        <taxon>Mucorales</taxon>
        <taxon>Mucorineae</taxon>
        <taxon>Rhizopodaceae</taxon>
        <taxon>Rhizopus</taxon>
    </lineage>
</organism>
<reference evidence="2 3" key="1">
    <citation type="journal article" date="2016" name="Proc. Natl. Acad. Sci. U.S.A.">
        <title>Lipid metabolic changes in an early divergent fungus govern the establishment of a mutualistic symbiosis with endobacteria.</title>
        <authorList>
            <person name="Lastovetsky O.A."/>
            <person name="Gaspar M.L."/>
            <person name="Mondo S.J."/>
            <person name="LaButti K.M."/>
            <person name="Sandor L."/>
            <person name="Grigoriev I.V."/>
            <person name="Henry S.A."/>
            <person name="Pawlowska T.E."/>
        </authorList>
    </citation>
    <scope>NUCLEOTIDE SEQUENCE [LARGE SCALE GENOMIC DNA]</scope>
    <source>
        <strain evidence="2 3">ATCC 52813</strain>
    </source>
</reference>
<keyword evidence="3" id="KW-1185">Reference proteome</keyword>
<dbReference type="RefSeq" id="XP_023468937.1">
    <property type="nucleotide sequence ID" value="XM_023613664.1"/>
</dbReference>
<evidence type="ECO:0000313" key="2">
    <source>
        <dbReference type="EMBL" id="PHZ15229.1"/>
    </source>
</evidence>
<feature type="transmembrane region" description="Helical" evidence="1">
    <location>
        <begin position="59"/>
        <end position="79"/>
    </location>
</feature>
<keyword evidence="1" id="KW-0812">Transmembrane</keyword>